<protein>
    <submittedName>
        <fullName evidence="1">Uncharacterized protein</fullName>
    </submittedName>
</protein>
<sequence>MFLRNWLVVLLVLVAKAVLRLHWRGYTRKEHSINR</sequence>
<reference evidence="1" key="1">
    <citation type="submission" date="2014-09" db="EMBL/GenBank/DDBJ databases">
        <authorList>
            <person name="Magalhaes I.L.F."/>
            <person name="Oliveira U."/>
            <person name="Santos F.R."/>
            <person name="Vidigal T.H.D.A."/>
            <person name="Brescovit A.D."/>
            <person name="Santos A.J."/>
        </authorList>
    </citation>
    <scope>NUCLEOTIDE SEQUENCE</scope>
    <source>
        <tissue evidence="1">Shoot tissue taken approximately 20 cm above the soil surface</tissue>
    </source>
</reference>
<evidence type="ECO:0000313" key="1">
    <source>
        <dbReference type="EMBL" id="JAD30451.1"/>
    </source>
</evidence>
<dbReference type="AlphaFoldDB" id="A0A0A8YV24"/>
<dbReference type="EMBL" id="GBRH01267444">
    <property type="protein sequence ID" value="JAD30451.1"/>
    <property type="molecule type" value="Transcribed_RNA"/>
</dbReference>
<accession>A0A0A8YV24</accession>
<proteinExistence type="predicted"/>
<organism evidence="1">
    <name type="scientific">Arundo donax</name>
    <name type="common">Giant reed</name>
    <name type="synonym">Donax arundinaceus</name>
    <dbReference type="NCBI Taxonomy" id="35708"/>
    <lineage>
        <taxon>Eukaryota</taxon>
        <taxon>Viridiplantae</taxon>
        <taxon>Streptophyta</taxon>
        <taxon>Embryophyta</taxon>
        <taxon>Tracheophyta</taxon>
        <taxon>Spermatophyta</taxon>
        <taxon>Magnoliopsida</taxon>
        <taxon>Liliopsida</taxon>
        <taxon>Poales</taxon>
        <taxon>Poaceae</taxon>
        <taxon>PACMAD clade</taxon>
        <taxon>Arundinoideae</taxon>
        <taxon>Arundineae</taxon>
        <taxon>Arundo</taxon>
    </lineage>
</organism>
<name>A0A0A8YV24_ARUDO</name>
<reference evidence="1" key="2">
    <citation type="journal article" date="2015" name="Data Brief">
        <title>Shoot transcriptome of the giant reed, Arundo donax.</title>
        <authorList>
            <person name="Barrero R.A."/>
            <person name="Guerrero F.D."/>
            <person name="Moolhuijzen P."/>
            <person name="Goolsby J.A."/>
            <person name="Tidwell J."/>
            <person name="Bellgard S.E."/>
            <person name="Bellgard M.I."/>
        </authorList>
    </citation>
    <scope>NUCLEOTIDE SEQUENCE</scope>
    <source>
        <tissue evidence="1">Shoot tissue taken approximately 20 cm above the soil surface</tissue>
    </source>
</reference>